<gene>
    <name evidence="1" type="ORF">AW736_04090</name>
</gene>
<sequence length="182" mass="19157">MIWRNQAQSASGDMPGCLGLARFTPFQGHTQSKDAGADAEASGVEASASELYIDGCGTMAEHAAGKGFERGADGAREYAGADGSRIIAARLSPVISPSLAAQPRLMQSRRMNAEAGTPAIETSLEWLLEQSLFVEGKVSNLAGIGIDVTDDHMIHEVDIENPCGFLQATDDANVRIRGGRVP</sequence>
<comment type="caution">
    <text evidence="1">The sequence shown here is derived from an EMBL/GenBank/DDBJ whole genome shotgun (WGS) entry which is preliminary data.</text>
</comment>
<keyword evidence="2" id="KW-1185">Reference proteome</keyword>
<dbReference type="STRING" id="1184151.AW736_04090"/>
<name>A0A178IPT2_9BACT</name>
<dbReference type="Proteomes" id="UP000078486">
    <property type="component" value="Unassembled WGS sequence"/>
</dbReference>
<protein>
    <submittedName>
        <fullName evidence="1">Uncharacterized protein</fullName>
    </submittedName>
</protein>
<accession>A0A178IPT2</accession>
<reference evidence="1 2" key="1">
    <citation type="submission" date="2016-01" db="EMBL/GenBank/DDBJ databases">
        <title>High potential of lignocellulose degradation of a new Verrucomicrobia species.</title>
        <authorList>
            <person name="Wang Y."/>
            <person name="Shi Y."/>
            <person name="Qiu Z."/>
            <person name="Liu S."/>
            <person name="Yang H."/>
        </authorList>
    </citation>
    <scope>NUCLEOTIDE SEQUENCE [LARGE SCALE GENOMIC DNA]</scope>
    <source>
        <strain evidence="1 2">TSB47</strain>
    </source>
</reference>
<dbReference type="EMBL" id="LRRQ01000032">
    <property type="protein sequence ID" value="OAM91255.1"/>
    <property type="molecule type" value="Genomic_DNA"/>
</dbReference>
<dbReference type="AlphaFoldDB" id="A0A178IPT2"/>
<organism evidence="1 2">
    <name type="scientific">Termitidicoccus mucosus</name>
    <dbReference type="NCBI Taxonomy" id="1184151"/>
    <lineage>
        <taxon>Bacteria</taxon>
        <taxon>Pseudomonadati</taxon>
        <taxon>Verrucomicrobiota</taxon>
        <taxon>Opitutia</taxon>
        <taxon>Opitutales</taxon>
        <taxon>Opitutaceae</taxon>
        <taxon>Termitidicoccus</taxon>
    </lineage>
</organism>
<proteinExistence type="predicted"/>
<evidence type="ECO:0000313" key="1">
    <source>
        <dbReference type="EMBL" id="OAM91255.1"/>
    </source>
</evidence>
<evidence type="ECO:0000313" key="2">
    <source>
        <dbReference type="Proteomes" id="UP000078486"/>
    </source>
</evidence>